<reference evidence="1" key="1">
    <citation type="submission" date="2022-07" db="EMBL/GenBank/DDBJ databases">
        <title>Phylogenomic reconstructions and comparative analyses of Kickxellomycotina fungi.</title>
        <authorList>
            <person name="Reynolds N.K."/>
            <person name="Stajich J.E."/>
            <person name="Barry K."/>
            <person name="Grigoriev I.V."/>
            <person name="Crous P."/>
            <person name="Smith M.E."/>
        </authorList>
    </citation>
    <scope>NUCLEOTIDE SEQUENCE</scope>
    <source>
        <strain evidence="1">BCRC 34780</strain>
    </source>
</reference>
<name>A0ACC1LBD8_9FUNG</name>
<dbReference type="EMBL" id="JANBUN010000287">
    <property type="protein sequence ID" value="KAJ2805042.1"/>
    <property type="molecule type" value="Genomic_DNA"/>
</dbReference>
<proteinExistence type="predicted"/>
<organism evidence="1 2">
    <name type="scientific">Coemansia helicoidea</name>
    <dbReference type="NCBI Taxonomy" id="1286919"/>
    <lineage>
        <taxon>Eukaryota</taxon>
        <taxon>Fungi</taxon>
        <taxon>Fungi incertae sedis</taxon>
        <taxon>Zoopagomycota</taxon>
        <taxon>Kickxellomycotina</taxon>
        <taxon>Kickxellomycetes</taxon>
        <taxon>Kickxellales</taxon>
        <taxon>Kickxellaceae</taxon>
        <taxon>Coemansia</taxon>
    </lineage>
</organism>
<sequence length="81" mass="8826">MASITANKLFADGTTAKLSAETVDGPMDVVLFSRDFQSKHGVSSRRFFVHTDEITVVAWLIPRNPAPDPLVYASGSKQLCD</sequence>
<keyword evidence="2" id="KW-1185">Reference proteome</keyword>
<comment type="caution">
    <text evidence="1">The sequence shown here is derived from an EMBL/GenBank/DDBJ whole genome shotgun (WGS) entry which is preliminary data.</text>
</comment>
<dbReference type="Proteomes" id="UP001140087">
    <property type="component" value="Unassembled WGS sequence"/>
</dbReference>
<protein>
    <submittedName>
        <fullName evidence="1">Uncharacterized protein</fullName>
    </submittedName>
</protein>
<gene>
    <name evidence="1" type="ORF">H4R21_001410</name>
</gene>
<evidence type="ECO:0000313" key="2">
    <source>
        <dbReference type="Proteomes" id="UP001140087"/>
    </source>
</evidence>
<evidence type="ECO:0000313" key="1">
    <source>
        <dbReference type="EMBL" id="KAJ2805042.1"/>
    </source>
</evidence>
<accession>A0ACC1LBD8</accession>